<dbReference type="PANTHER" id="PTHR30386:SF26">
    <property type="entry name" value="TRANSPORT PROTEIN COMB"/>
    <property type="match status" value="1"/>
</dbReference>
<evidence type="ECO:0000256" key="5">
    <source>
        <dbReference type="SAM" id="Phobius"/>
    </source>
</evidence>
<gene>
    <name evidence="6" type="ORF">JCM19240_2736</name>
</gene>
<evidence type="ECO:0000256" key="3">
    <source>
        <dbReference type="ARBA" id="ARBA00022989"/>
    </source>
</evidence>
<keyword evidence="4 5" id="KW-0472">Membrane</keyword>
<dbReference type="Proteomes" id="UP000029224">
    <property type="component" value="Unassembled WGS sequence"/>
</dbReference>
<evidence type="ECO:0000313" key="7">
    <source>
        <dbReference type="Proteomes" id="UP000029224"/>
    </source>
</evidence>
<evidence type="ECO:0000313" key="6">
    <source>
        <dbReference type="EMBL" id="GAL36667.1"/>
    </source>
</evidence>
<reference evidence="6 7" key="1">
    <citation type="submission" date="2014-09" db="EMBL/GenBank/DDBJ databases">
        <title>Vibrio maritimus JCM 19240. (C210) whole genome shotgun sequence.</title>
        <authorList>
            <person name="Sawabe T."/>
            <person name="Meirelles P."/>
            <person name="Nakanishi M."/>
            <person name="Sayaka M."/>
            <person name="Hattori M."/>
            <person name="Ohkuma M."/>
        </authorList>
    </citation>
    <scope>NUCLEOTIDE SEQUENCE [LARGE SCALE GENOMIC DNA]</scope>
    <source>
        <strain evidence="6 7">JCM 19240</strain>
    </source>
</reference>
<dbReference type="PANTHER" id="PTHR30386">
    <property type="entry name" value="MEMBRANE FUSION SUBUNIT OF EMRAB-TOLC MULTIDRUG EFFLUX PUMP"/>
    <property type="match status" value="1"/>
</dbReference>
<reference evidence="6 7" key="2">
    <citation type="submission" date="2014-09" db="EMBL/GenBank/DDBJ databases">
        <authorList>
            <consortium name="NBRP consortium"/>
            <person name="Sawabe T."/>
            <person name="Meirelles P."/>
            <person name="Nakanishi M."/>
            <person name="Sayaka M."/>
            <person name="Hattori M."/>
            <person name="Ohkuma M."/>
        </authorList>
    </citation>
    <scope>NUCLEOTIDE SEQUENCE [LARGE SCALE GENOMIC DNA]</scope>
    <source>
        <strain evidence="6 7">JCM 19240</strain>
    </source>
</reference>
<comment type="subcellular location">
    <subcellularLocation>
        <location evidence="1">Membrane</location>
        <topology evidence="1">Single-pass membrane protein</topology>
    </subcellularLocation>
</comment>
<keyword evidence="3 5" id="KW-1133">Transmembrane helix</keyword>
<protein>
    <submittedName>
        <fullName evidence="6">HlyD family secretion protein</fullName>
    </submittedName>
</protein>
<accession>A0A090U0T4</accession>
<keyword evidence="7" id="KW-1185">Reference proteome</keyword>
<evidence type="ECO:0000256" key="4">
    <source>
        <dbReference type="ARBA" id="ARBA00023136"/>
    </source>
</evidence>
<comment type="caution">
    <text evidence="6">The sequence shown here is derived from an EMBL/GenBank/DDBJ whole genome shotgun (WGS) entry which is preliminary data.</text>
</comment>
<keyword evidence="2 5" id="KW-0812">Transmembrane</keyword>
<dbReference type="GO" id="GO:0016020">
    <property type="term" value="C:membrane"/>
    <property type="evidence" value="ECO:0007669"/>
    <property type="project" value="UniProtKB-SubCell"/>
</dbReference>
<dbReference type="EMBL" id="BBMT01000011">
    <property type="protein sequence ID" value="GAL36667.1"/>
    <property type="molecule type" value="Genomic_DNA"/>
</dbReference>
<dbReference type="AlphaFoldDB" id="A0A090U0T4"/>
<evidence type="ECO:0000256" key="2">
    <source>
        <dbReference type="ARBA" id="ARBA00022692"/>
    </source>
</evidence>
<feature type="transmembrane region" description="Helical" evidence="5">
    <location>
        <begin position="41"/>
        <end position="59"/>
    </location>
</feature>
<proteinExistence type="predicted"/>
<sequence>MSKSNIEHHIRNALIQNTDKSESDYVEAVEIKSAMTTVHKTLLLTFFIILILLGIASQARIDIVVSSRGELLLESDIEKVQHLEGGILDSMLVKPGDIVYEGQPIARLRAIERNSQLSTMNAEIAQLELDRLRYLSLIAQKEPDYSPYSDFPDLVRVNQDTWRKENDKNVSAEALIKHDIEHKDRLIASMKKRRVSSLNQLKLIRKQT</sequence>
<evidence type="ECO:0000256" key="1">
    <source>
        <dbReference type="ARBA" id="ARBA00004167"/>
    </source>
</evidence>
<dbReference type="InterPro" id="IPR050739">
    <property type="entry name" value="MFP"/>
</dbReference>
<organism evidence="6 7">
    <name type="scientific">Vibrio maritimus</name>
    <dbReference type="NCBI Taxonomy" id="990268"/>
    <lineage>
        <taxon>Bacteria</taxon>
        <taxon>Pseudomonadati</taxon>
        <taxon>Pseudomonadota</taxon>
        <taxon>Gammaproteobacteria</taxon>
        <taxon>Vibrionales</taxon>
        <taxon>Vibrionaceae</taxon>
        <taxon>Vibrio</taxon>
    </lineage>
</organism>
<name>A0A090U0T4_9VIBR</name>